<dbReference type="InterPro" id="IPR051177">
    <property type="entry name" value="CIK-Related_Protein"/>
</dbReference>
<dbReference type="InterPro" id="IPR000719">
    <property type="entry name" value="Prot_kinase_dom"/>
</dbReference>
<dbReference type="HOGENOM" id="CLU_010392_4_0_1"/>
<feature type="compositionally biased region" description="Pro residues" evidence="1">
    <location>
        <begin position="236"/>
        <end position="251"/>
    </location>
</feature>
<name>S8F3T0_FOMSC</name>
<organism evidence="3 4">
    <name type="scientific">Fomitopsis schrenkii</name>
    <name type="common">Brown rot fungus</name>
    <dbReference type="NCBI Taxonomy" id="2126942"/>
    <lineage>
        <taxon>Eukaryota</taxon>
        <taxon>Fungi</taxon>
        <taxon>Dikarya</taxon>
        <taxon>Basidiomycota</taxon>
        <taxon>Agaricomycotina</taxon>
        <taxon>Agaricomycetes</taxon>
        <taxon>Polyporales</taxon>
        <taxon>Fomitopsis</taxon>
    </lineage>
</organism>
<dbReference type="GO" id="GO:0006409">
    <property type="term" value="P:tRNA export from nucleus"/>
    <property type="evidence" value="ECO:0007669"/>
    <property type="project" value="TreeGrafter"/>
</dbReference>
<dbReference type="Gene3D" id="3.30.200.20">
    <property type="entry name" value="Phosphorylase Kinase, domain 1"/>
    <property type="match status" value="1"/>
</dbReference>
<keyword evidence="4" id="KW-1185">Reference proteome</keyword>
<feature type="non-terminal residue" evidence="3">
    <location>
        <position position="361"/>
    </location>
</feature>
<dbReference type="OrthoDB" id="447103at2759"/>
<evidence type="ECO:0000313" key="4">
    <source>
        <dbReference type="Proteomes" id="UP000015241"/>
    </source>
</evidence>
<dbReference type="Proteomes" id="UP000015241">
    <property type="component" value="Unassembled WGS sequence"/>
</dbReference>
<accession>S8F3T0</accession>
<dbReference type="AlphaFoldDB" id="S8F3T0"/>
<dbReference type="InterPro" id="IPR011989">
    <property type="entry name" value="ARM-like"/>
</dbReference>
<dbReference type="GO" id="GO:0004672">
    <property type="term" value="F:protein kinase activity"/>
    <property type="evidence" value="ECO:0007669"/>
    <property type="project" value="InterPro"/>
</dbReference>
<dbReference type="EMBL" id="KE504266">
    <property type="protein sequence ID" value="EPS93604.1"/>
    <property type="molecule type" value="Genomic_DNA"/>
</dbReference>
<dbReference type="GO" id="GO:0005737">
    <property type="term" value="C:cytoplasm"/>
    <property type="evidence" value="ECO:0007669"/>
    <property type="project" value="TreeGrafter"/>
</dbReference>
<dbReference type="InterPro" id="IPR011009">
    <property type="entry name" value="Kinase-like_dom_sf"/>
</dbReference>
<feature type="region of interest" description="Disordered" evidence="1">
    <location>
        <begin position="235"/>
        <end position="254"/>
    </location>
</feature>
<dbReference type="PROSITE" id="PS50011">
    <property type="entry name" value="PROTEIN_KINASE_DOM"/>
    <property type="match status" value="1"/>
</dbReference>
<evidence type="ECO:0000313" key="3">
    <source>
        <dbReference type="EMBL" id="EPS93604.1"/>
    </source>
</evidence>
<dbReference type="SUPFAM" id="SSF56112">
    <property type="entry name" value="Protein kinase-like (PK-like)"/>
    <property type="match status" value="1"/>
</dbReference>
<protein>
    <recommendedName>
        <fullName evidence="2">Protein kinase domain-containing protein</fullName>
    </recommendedName>
</protein>
<dbReference type="InParanoid" id="S8F3T0"/>
<gene>
    <name evidence="3" type="ORF">FOMPIDRAFT_1153884</name>
</gene>
<dbReference type="PANTHER" id="PTHR12984:SF3">
    <property type="entry name" value="N-TERMINAL KINASE-LIKE PROTEIN"/>
    <property type="match status" value="1"/>
</dbReference>
<dbReference type="Gene3D" id="1.10.510.10">
    <property type="entry name" value="Transferase(Phosphotransferase) domain 1"/>
    <property type="match status" value="1"/>
</dbReference>
<evidence type="ECO:0000256" key="1">
    <source>
        <dbReference type="SAM" id="MobiDB-lite"/>
    </source>
</evidence>
<reference evidence="3 4" key="1">
    <citation type="journal article" date="2012" name="Science">
        <title>The Paleozoic origin of enzymatic lignin decomposition reconstructed from 31 fungal genomes.</title>
        <authorList>
            <person name="Floudas D."/>
            <person name="Binder M."/>
            <person name="Riley R."/>
            <person name="Barry K."/>
            <person name="Blanchette R.A."/>
            <person name="Henrissat B."/>
            <person name="Martinez A.T."/>
            <person name="Otillar R."/>
            <person name="Spatafora J.W."/>
            <person name="Yadav J.S."/>
            <person name="Aerts A."/>
            <person name="Benoit I."/>
            <person name="Boyd A."/>
            <person name="Carlson A."/>
            <person name="Copeland A."/>
            <person name="Coutinho P.M."/>
            <person name="de Vries R.P."/>
            <person name="Ferreira P."/>
            <person name="Findley K."/>
            <person name="Foster B."/>
            <person name="Gaskell J."/>
            <person name="Glotzer D."/>
            <person name="Gorecki P."/>
            <person name="Heitman J."/>
            <person name="Hesse C."/>
            <person name="Hori C."/>
            <person name="Igarashi K."/>
            <person name="Jurgens J.A."/>
            <person name="Kallen N."/>
            <person name="Kersten P."/>
            <person name="Kohler A."/>
            <person name="Kuees U."/>
            <person name="Kumar T.K.A."/>
            <person name="Kuo A."/>
            <person name="LaButti K."/>
            <person name="Larrondo L.F."/>
            <person name="Lindquist E."/>
            <person name="Ling A."/>
            <person name="Lombard V."/>
            <person name="Lucas S."/>
            <person name="Lundell T."/>
            <person name="Martin R."/>
            <person name="McLaughlin D.J."/>
            <person name="Morgenstern I."/>
            <person name="Morin E."/>
            <person name="Murat C."/>
            <person name="Nagy L.G."/>
            <person name="Nolan M."/>
            <person name="Ohm R.A."/>
            <person name="Patyshakuliyeva A."/>
            <person name="Rokas A."/>
            <person name="Ruiz-Duenas F.J."/>
            <person name="Sabat G."/>
            <person name="Salamov A."/>
            <person name="Samejima M."/>
            <person name="Schmutz J."/>
            <person name="Slot J.C."/>
            <person name="St John F."/>
            <person name="Stenlid J."/>
            <person name="Sun H."/>
            <person name="Sun S."/>
            <person name="Syed K."/>
            <person name="Tsang A."/>
            <person name="Wiebenga A."/>
            <person name="Young D."/>
            <person name="Pisabarro A."/>
            <person name="Eastwood D.C."/>
            <person name="Martin F."/>
            <person name="Cullen D."/>
            <person name="Grigoriev I.V."/>
            <person name="Hibbett D.S."/>
        </authorList>
    </citation>
    <scope>NUCLEOTIDE SEQUENCE</scope>
    <source>
        <strain evidence="4">FP-58527</strain>
    </source>
</reference>
<dbReference type="STRING" id="743788.S8F3T0"/>
<dbReference type="PANTHER" id="PTHR12984">
    <property type="entry name" value="SCY1-RELATED S/T PROTEIN KINASE-LIKE"/>
    <property type="match status" value="1"/>
</dbReference>
<proteinExistence type="predicted"/>
<evidence type="ECO:0000259" key="2">
    <source>
        <dbReference type="PROSITE" id="PS50011"/>
    </source>
</evidence>
<dbReference type="GO" id="GO:0005524">
    <property type="term" value="F:ATP binding"/>
    <property type="evidence" value="ECO:0007669"/>
    <property type="project" value="InterPro"/>
</dbReference>
<dbReference type="Gene3D" id="1.25.10.10">
    <property type="entry name" value="Leucine-rich Repeat Variant"/>
    <property type="match status" value="1"/>
</dbReference>
<sequence length="361" mass="38897">MDYLRNLGLAAVSSLVQKSGLTLPFTTSTKVTSYDGRSIWTLYEGTKRDDGSPVSIFEFDANQPGKRNVFPLAKNALRKLPTIRHPDVLRFIDVVETDSTIHIVTERVRPLAPAITEYSHKAAQEREDWLLWGLHRISVALAFVNDSAASTHGNIRVDCIFISASGEWKLGGFELLSSPKDDAAVLYIMGGLLPESNVCAPPEVKKGGWSTLKEQSPAAADAYALGLLIHAAFNPTQPPPATTQPPHPPPTAASRAAIPHSLFGCYKRLLNPNPKARLTPKNFLELGMAEVTGESSGFFANNRLVKVCAGLDNLSLGSESEKASLLKTLKESASSFPTEFASYKVLPSLVSALQFGGASAP</sequence>
<dbReference type="eggNOG" id="KOG1243">
    <property type="taxonomic scope" value="Eukaryota"/>
</dbReference>
<feature type="domain" description="Protein kinase" evidence="2">
    <location>
        <begin position="1"/>
        <end position="299"/>
    </location>
</feature>